<dbReference type="EMBL" id="BLSB01000047">
    <property type="protein sequence ID" value="GFP35061.1"/>
    <property type="molecule type" value="Genomic_DNA"/>
</dbReference>
<sequence>MSRPTRDSAKTLHSSALINSKLYKTKYLGFGPTLANEKLFEIDGIKIGRQTLRNWLIGAQKQI</sequence>
<dbReference type="EMBL" id="BLRY01000097">
    <property type="protein sequence ID" value="GFP28004.1"/>
    <property type="molecule type" value="Genomic_DNA"/>
</dbReference>
<evidence type="ECO:0000313" key="8">
    <source>
        <dbReference type="Proteomes" id="UP000591948"/>
    </source>
</evidence>
<evidence type="ECO:0000313" key="4">
    <source>
        <dbReference type="EMBL" id="GFP35061.1"/>
    </source>
</evidence>
<comment type="caution">
    <text evidence="3">The sequence shown here is derived from an EMBL/GenBank/DDBJ whole genome shotgun (WGS) entry which is preliminary data.</text>
</comment>
<proteinExistence type="predicted"/>
<name>A0A6V8P8K3_9ACTN</name>
<protein>
    <recommendedName>
        <fullName evidence="9">Transposase</fullName>
    </recommendedName>
</protein>
<dbReference type="EMBL" id="BLRV01000055">
    <property type="protein sequence ID" value="GFP21511.1"/>
    <property type="molecule type" value="Genomic_DNA"/>
</dbReference>
<evidence type="ECO:0000313" key="1">
    <source>
        <dbReference type="EMBL" id="GFP21511.1"/>
    </source>
</evidence>
<keyword evidence="8" id="KW-1185">Reference proteome</keyword>
<dbReference type="AlphaFoldDB" id="A0A6V8P8K3"/>
<evidence type="ECO:0000313" key="2">
    <source>
        <dbReference type="EMBL" id="GFP25058.1"/>
    </source>
</evidence>
<evidence type="ECO:0000313" key="7">
    <source>
        <dbReference type="Proteomes" id="UP000580051"/>
    </source>
</evidence>
<accession>A0A6V8P8K3</accession>
<evidence type="ECO:0008006" key="9">
    <source>
        <dbReference type="Google" id="ProtNLM"/>
    </source>
</evidence>
<dbReference type="Proteomes" id="UP000580051">
    <property type="component" value="Unassembled WGS sequence"/>
</dbReference>
<organism evidence="3 8">
    <name type="scientific">Candidatus Hakubella thermalkaliphila</name>
    <dbReference type="NCBI Taxonomy" id="2754717"/>
    <lineage>
        <taxon>Bacteria</taxon>
        <taxon>Bacillati</taxon>
        <taxon>Actinomycetota</taxon>
        <taxon>Actinomycetota incertae sedis</taxon>
        <taxon>Candidatus Hakubellales</taxon>
        <taxon>Candidatus Hakubellaceae</taxon>
        <taxon>Candidatus Hakubella</taxon>
    </lineage>
</organism>
<gene>
    <name evidence="1" type="ORF">HKBW3S06_00738</name>
    <name evidence="2" type="ORF">HKBW3S25_00508</name>
    <name evidence="3" type="ORF">HKBW3S33_01421</name>
    <name evidence="4" type="ORF">HKBW3S43_00853</name>
</gene>
<dbReference type="Proteomes" id="UP000591948">
    <property type="component" value="Unassembled WGS sequence"/>
</dbReference>
<evidence type="ECO:0000313" key="5">
    <source>
        <dbReference type="Proteomes" id="UP000543224"/>
    </source>
</evidence>
<reference evidence="5 6" key="1">
    <citation type="journal article" date="2020" name="Front. Microbiol.">
        <title>Single-cell genomics of novel Actinobacteria with the Wood-Ljungdahl pathway discovered in a serpentinizing system.</title>
        <authorList>
            <person name="Merino N."/>
            <person name="Kawai M."/>
            <person name="Boyd E.S."/>
            <person name="Colman D.R."/>
            <person name="McGlynn S.E."/>
            <person name="Nealson K.H."/>
            <person name="Kurokawa K."/>
            <person name="Hongoh Y."/>
        </authorList>
    </citation>
    <scope>NUCLEOTIDE SEQUENCE [LARGE SCALE GENOMIC DNA]</scope>
    <source>
        <strain evidence="1 7">S06</strain>
        <strain evidence="2 5">S25</strain>
        <strain evidence="3 8">S33</strain>
        <strain evidence="4 6">S43</strain>
    </source>
</reference>
<dbReference type="Proteomes" id="UP000576480">
    <property type="component" value="Unassembled WGS sequence"/>
</dbReference>
<evidence type="ECO:0000313" key="6">
    <source>
        <dbReference type="Proteomes" id="UP000576480"/>
    </source>
</evidence>
<dbReference type="Proteomes" id="UP000543224">
    <property type="component" value="Unassembled WGS sequence"/>
</dbReference>
<evidence type="ECO:0000313" key="3">
    <source>
        <dbReference type="EMBL" id="GFP28004.1"/>
    </source>
</evidence>
<dbReference type="EMBL" id="BLRX01000035">
    <property type="protein sequence ID" value="GFP25058.1"/>
    <property type="molecule type" value="Genomic_DNA"/>
</dbReference>